<sequence>MVIFALSMLLIDTATTKFVITTWNNFGTELKILFGMFTVFLIPSYLAWIKLSSLFWNPVYKYILAVDDLFEEFALYRGGREKINSLVVKGTGGRPLHSTTTDEKGNKVYVAEQVNLEENTVTGTWHAIPSKFTRLKLQDAIYETQTILNEQIDEWREIARSLGTTRQEVKDDEAKNEMARLDELAREEGDKPITEIQQEVVEGYDFEYEDEEVKGMKNVNTPEAESSGKETTNDNSENTVENTDR</sequence>
<evidence type="ECO:0000256" key="1">
    <source>
        <dbReference type="SAM" id="MobiDB-lite"/>
    </source>
</evidence>
<dbReference type="AlphaFoldDB" id="A0A1H7QQA1"/>
<dbReference type="EMBL" id="FOAD01000005">
    <property type="protein sequence ID" value="SEL50171.1"/>
    <property type="molecule type" value="Genomic_DNA"/>
</dbReference>
<organism evidence="2 3">
    <name type="scientific">Haloferax larsenii</name>
    <dbReference type="NCBI Taxonomy" id="302484"/>
    <lineage>
        <taxon>Archaea</taxon>
        <taxon>Methanobacteriati</taxon>
        <taxon>Methanobacteriota</taxon>
        <taxon>Stenosarchaea group</taxon>
        <taxon>Halobacteria</taxon>
        <taxon>Halobacteriales</taxon>
        <taxon>Haloferacaceae</taxon>
        <taxon>Haloferax</taxon>
    </lineage>
</organism>
<feature type="compositionally biased region" description="Polar residues" evidence="1">
    <location>
        <begin position="233"/>
        <end position="245"/>
    </location>
</feature>
<name>A0A1H7QQA1_HALLR</name>
<gene>
    <name evidence="2" type="ORF">SAMN04488691_105118</name>
</gene>
<evidence type="ECO:0000313" key="2">
    <source>
        <dbReference type="EMBL" id="SEL50171.1"/>
    </source>
</evidence>
<reference evidence="2 3" key="1">
    <citation type="submission" date="2016-10" db="EMBL/GenBank/DDBJ databases">
        <authorList>
            <person name="de Groot N.N."/>
        </authorList>
    </citation>
    <scope>NUCLEOTIDE SEQUENCE [LARGE SCALE GENOMIC DNA]</scope>
    <source>
        <strain evidence="2 3">CDM_5</strain>
    </source>
</reference>
<dbReference type="Proteomes" id="UP000183894">
    <property type="component" value="Unassembled WGS sequence"/>
</dbReference>
<protein>
    <submittedName>
        <fullName evidence="2">Uncharacterized protein</fullName>
    </submittedName>
</protein>
<evidence type="ECO:0000313" key="3">
    <source>
        <dbReference type="Proteomes" id="UP000183894"/>
    </source>
</evidence>
<proteinExistence type="predicted"/>
<accession>A0A1H7QQA1</accession>
<feature type="region of interest" description="Disordered" evidence="1">
    <location>
        <begin position="206"/>
        <end position="245"/>
    </location>
</feature>